<dbReference type="InterPro" id="IPR015927">
    <property type="entry name" value="Peptidase_S24_S26A/B/C"/>
</dbReference>
<dbReference type="RefSeq" id="WP_214238081.1">
    <property type="nucleotide sequence ID" value="NZ_JABBFR010000023.1"/>
</dbReference>
<name>A0ABS5T378_9GAMM</name>
<dbReference type="PROSITE" id="PS50943">
    <property type="entry name" value="HTH_CROC1"/>
    <property type="match status" value="1"/>
</dbReference>
<dbReference type="Pfam" id="PF01381">
    <property type="entry name" value="HTH_3"/>
    <property type="match status" value="1"/>
</dbReference>
<evidence type="ECO:0000313" key="2">
    <source>
        <dbReference type="EMBL" id="MBT0725443.1"/>
    </source>
</evidence>
<gene>
    <name evidence="2" type="ORF">HH682_13650</name>
</gene>
<dbReference type="InterPro" id="IPR039418">
    <property type="entry name" value="LexA-like"/>
</dbReference>
<dbReference type="InterPro" id="IPR010982">
    <property type="entry name" value="Lambda_DNA-bd_dom_sf"/>
</dbReference>
<feature type="domain" description="HTH cro/C1-type" evidence="1">
    <location>
        <begin position="29"/>
        <end position="77"/>
    </location>
</feature>
<organism evidence="2 3">
    <name type="scientific">Rosenbergiella gaditana</name>
    <dbReference type="NCBI Taxonomy" id="2726987"/>
    <lineage>
        <taxon>Bacteria</taxon>
        <taxon>Pseudomonadati</taxon>
        <taxon>Pseudomonadota</taxon>
        <taxon>Gammaproteobacteria</taxon>
        <taxon>Enterobacterales</taxon>
        <taxon>Erwiniaceae</taxon>
        <taxon>Rosenbergiella</taxon>
    </lineage>
</organism>
<dbReference type="SUPFAM" id="SSF51306">
    <property type="entry name" value="LexA/Signal peptidase"/>
    <property type="match status" value="1"/>
</dbReference>
<accession>A0ABS5T378</accession>
<dbReference type="Gene3D" id="1.10.260.40">
    <property type="entry name" value="lambda repressor-like DNA-binding domains"/>
    <property type="match status" value="1"/>
</dbReference>
<keyword evidence="3" id="KW-1185">Reference proteome</keyword>
<dbReference type="PANTHER" id="PTHR33516">
    <property type="entry name" value="LEXA REPRESSOR"/>
    <property type="match status" value="1"/>
</dbReference>
<dbReference type="SUPFAM" id="SSF47413">
    <property type="entry name" value="lambda repressor-like DNA-binding domains"/>
    <property type="match status" value="1"/>
</dbReference>
<dbReference type="Gene3D" id="2.10.109.10">
    <property type="entry name" value="Umud Fragment, subunit A"/>
    <property type="match status" value="1"/>
</dbReference>
<dbReference type="CDD" id="cd06529">
    <property type="entry name" value="S24_LexA-like"/>
    <property type="match status" value="1"/>
</dbReference>
<protein>
    <submittedName>
        <fullName evidence="2">LexA family transcriptional regulator</fullName>
    </submittedName>
</protein>
<dbReference type="InterPro" id="IPR050077">
    <property type="entry name" value="LexA_repressor"/>
</dbReference>
<sequence length="236" mass="25640">MSIKKKPLSNEQVEDAKRLKTIYEGKKSSLGISQESVAYALGVGQSAVNSLLNGINALNPSNAAALARVLQVSVEEFSPSIASEIAEMYRSVGDAKSVMNNYQYPLFTTVQAGNFAEVGSYTQQDAKDWIGTSKKASNSAYWLIVKGHSMTAPQGSKPSFPEGMLILVDPMEDVQPGDFCVASVNGDTEVTFKKYERDAGICYLTPLNPSYKPLECDSTCRIVGKVVKAQWPEDTF</sequence>
<reference evidence="2 3" key="1">
    <citation type="submission" date="2020-04" db="EMBL/GenBank/DDBJ databases">
        <title>Genome sequencing of Rosenbergiella species.</title>
        <authorList>
            <person name="Alvarez-Perez S."/>
            <person name="Lievens B."/>
        </authorList>
    </citation>
    <scope>NUCLEOTIDE SEQUENCE [LARGE SCALE GENOMIC DNA]</scope>
    <source>
        <strain evidence="2 3">S61</strain>
    </source>
</reference>
<comment type="caution">
    <text evidence="2">The sequence shown here is derived from an EMBL/GenBank/DDBJ whole genome shotgun (WGS) entry which is preliminary data.</text>
</comment>
<dbReference type="PANTHER" id="PTHR33516:SF2">
    <property type="entry name" value="LEXA REPRESSOR-RELATED"/>
    <property type="match status" value="1"/>
</dbReference>
<dbReference type="CDD" id="cd00093">
    <property type="entry name" value="HTH_XRE"/>
    <property type="match status" value="1"/>
</dbReference>
<dbReference type="Pfam" id="PF00717">
    <property type="entry name" value="Peptidase_S24"/>
    <property type="match status" value="1"/>
</dbReference>
<dbReference type="Proteomes" id="UP000790096">
    <property type="component" value="Unassembled WGS sequence"/>
</dbReference>
<dbReference type="InterPro" id="IPR001387">
    <property type="entry name" value="Cro/C1-type_HTH"/>
</dbReference>
<evidence type="ECO:0000259" key="1">
    <source>
        <dbReference type="PROSITE" id="PS50943"/>
    </source>
</evidence>
<dbReference type="SMART" id="SM00530">
    <property type="entry name" value="HTH_XRE"/>
    <property type="match status" value="1"/>
</dbReference>
<proteinExistence type="predicted"/>
<dbReference type="EMBL" id="JABBFR010000023">
    <property type="protein sequence ID" value="MBT0725443.1"/>
    <property type="molecule type" value="Genomic_DNA"/>
</dbReference>
<dbReference type="InterPro" id="IPR036286">
    <property type="entry name" value="LexA/Signal_pep-like_sf"/>
</dbReference>
<evidence type="ECO:0000313" key="3">
    <source>
        <dbReference type="Proteomes" id="UP000790096"/>
    </source>
</evidence>